<accession>A0A6G0KGR7</accession>
<sequence length="602" mass="66758">MQYYRQTKNWLLEQFPQHRVAIDKTLLKKGQVLERYCMKRESGAFVNKAPACTKKALKKMMLHVYSTGVTTGDYQDAALLCLLWYLFGRASDLTLHRMVNLSIGSGDIFFVRFIRVKTSEEQGLSLFPDEDFSTCPLLAVALALVTQTSPTSALLSQLPKRHASSQAALTPATPLIDLMDHPDTVLPSHAETKRANDKSPDTAPGIHNYVNRVLDRIVKPAGVAERLTSHSFRRGGAQHANGAGMCVQWIFDRGAWNMTATNKAFAYVFNTPSEDHKVARVLSSRDPETKVPLHSLDSFDSDTQPRIRSVASALFVTSLGLKTAQYNVNARVVDTLMAYLLRHYPELKSLASDGLAVQRIESCTIEKGFCVSELLAWSSHLGTCASTKPEKTKTTDPATDITTHPIFLHQGALVEQLIQVNQKLDTRLSIMEANIYNKSKRTPPGDDASEDAGNGEPPAKRRRTSAATSLKDAWFSWYAQEPRMWSSADAATKQKRSNTKLVVAFMKLFLGEGFVLDGKSPQYRDDVLELGATAEKELLSFLREHEINARGAQNVLKSMRKLYKAGHLNALVRRYNQLQAAGRIGDPAPAHTTNILGEISTP</sequence>
<dbReference type="InterPro" id="IPR013762">
    <property type="entry name" value="Integrase-like_cat_sf"/>
</dbReference>
<feature type="region of interest" description="Disordered" evidence="2">
    <location>
        <begin position="439"/>
        <end position="467"/>
    </location>
</feature>
<gene>
    <name evidence="4" type="ORF">PF004_g19382</name>
    <name evidence="3" type="ORF">PF010_g19797</name>
</gene>
<dbReference type="AlphaFoldDB" id="A0A6G0KGR7"/>
<evidence type="ECO:0000256" key="1">
    <source>
        <dbReference type="ARBA" id="ARBA00023172"/>
    </source>
</evidence>
<dbReference type="GO" id="GO:0015074">
    <property type="term" value="P:DNA integration"/>
    <property type="evidence" value="ECO:0007669"/>
    <property type="project" value="InterPro"/>
</dbReference>
<evidence type="ECO:0000313" key="3">
    <source>
        <dbReference type="EMBL" id="KAE9087248.1"/>
    </source>
</evidence>
<organism evidence="3 6">
    <name type="scientific">Phytophthora fragariae</name>
    <dbReference type="NCBI Taxonomy" id="53985"/>
    <lineage>
        <taxon>Eukaryota</taxon>
        <taxon>Sar</taxon>
        <taxon>Stramenopiles</taxon>
        <taxon>Oomycota</taxon>
        <taxon>Peronosporomycetes</taxon>
        <taxon>Peronosporales</taxon>
        <taxon>Peronosporaceae</taxon>
        <taxon>Phytophthora</taxon>
    </lineage>
</organism>
<evidence type="ECO:0000313" key="6">
    <source>
        <dbReference type="Proteomes" id="UP000488956"/>
    </source>
</evidence>
<keyword evidence="1" id="KW-0233">DNA recombination</keyword>
<protein>
    <submittedName>
        <fullName evidence="3">Uncharacterized protein</fullName>
    </submittedName>
</protein>
<comment type="caution">
    <text evidence="3">The sequence shown here is derived from an EMBL/GenBank/DDBJ whole genome shotgun (WGS) entry which is preliminary data.</text>
</comment>
<evidence type="ECO:0000313" key="4">
    <source>
        <dbReference type="EMBL" id="KAE9199031.1"/>
    </source>
</evidence>
<dbReference type="Gene3D" id="1.10.443.10">
    <property type="entry name" value="Intergrase catalytic core"/>
    <property type="match status" value="1"/>
</dbReference>
<dbReference type="SUPFAM" id="SSF56349">
    <property type="entry name" value="DNA breaking-rejoining enzymes"/>
    <property type="match status" value="1"/>
</dbReference>
<dbReference type="EMBL" id="QXFX01001626">
    <property type="protein sequence ID" value="KAE9087248.1"/>
    <property type="molecule type" value="Genomic_DNA"/>
</dbReference>
<evidence type="ECO:0000313" key="5">
    <source>
        <dbReference type="Proteomes" id="UP000476176"/>
    </source>
</evidence>
<evidence type="ECO:0000256" key="2">
    <source>
        <dbReference type="SAM" id="MobiDB-lite"/>
    </source>
</evidence>
<dbReference type="GO" id="GO:0003677">
    <property type="term" value="F:DNA binding"/>
    <property type="evidence" value="ECO:0007669"/>
    <property type="project" value="InterPro"/>
</dbReference>
<proteinExistence type="predicted"/>
<dbReference type="InterPro" id="IPR011010">
    <property type="entry name" value="DNA_brk_join_enz"/>
</dbReference>
<reference evidence="5 6" key="1">
    <citation type="submission" date="2018-09" db="EMBL/GenBank/DDBJ databases">
        <title>Genomic investigation of the strawberry pathogen Phytophthora fragariae indicates pathogenicity is determined by transcriptional variation in three key races.</title>
        <authorList>
            <person name="Adams T.M."/>
            <person name="Armitage A.D."/>
            <person name="Sobczyk M.K."/>
            <person name="Bates H.J."/>
            <person name="Dunwell J.M."/>
            <person name="Nellist C.F."/>
            <person name="Harrison R.J."/>
        </authorList>
    </citation>
    <scope>NUCLEOTIDE SEQUENCE [LARGE SCALE GENOMIC DNA]</scope>
    <source>
        <strain evidence="4 5">BC-23</strain>
        <strain evidence="3 6">ONT-3</strain>
    </source>
</reference>
<dbReference type="GO" id="GO:0006310">
    <property type="term" value="P:DNA recombination"/>
    <property type="evidence" value="ECO:0007669"/>
    <property type="project" value="UniProtKB-KW"/>
</dbReference>
<dbReference type="EMBL" id="QXGC01001633">
    <property type="protein sequence ID" value="KAE9199031.1"/>
    <property type="molecule type" value="Genomic_DNA"/>
</dbReference>
<dbReference type="Proteomes" id="UP000488956">
    <property type="component" value="Unassembled WGS sequence"/>
</dbReference>
<dbReference type="Proteomes" id="UP000476176">
    <property type="component" value="Unassembled WGS sequence"/>
</dbReference>
<name>A0A6G0KGR7_9STRA</name>